<evidence type="ECO:0000256" key="5">
    <source>
        <dbReference type="SAM" id="Phobius"/>
    </source>
</evidence>
<feature type="region of interest" description="Disordered" evidence="4">
    <location>
        <begin position="372"/>
        <end position="406"/>
    </location>
</feature>
<gene>
    <name evidence="6" type="ORF">R1sor_025540</name>
</gene>
<evidence type="ECO:0000313" key="7">
    <source>
        <dbReference type="Proteomes" id="UP001633002"/>
    </source>
</evidence>
<proteinExistence type="predicted"/>
<sequence>MFGGMMDPEMMRIAQEQMSRMKPEDLLKMQQQMMSNPDLLRMASEGMKNVRPEDLRMAAEQMKNVPPEQIADIGSRMANASPEEIASMRARTDAQRSYEYQGALSLKKQGNSLHGEGKYSDAAEKYLRAKSNLIGHMTPEAKSLQLTCSLNLMSCYLKTKQYKEVIDEGSEVLNGDPKNLKALYRRGQAYKELGKLKLAVTDLRTAAELSPDDETIGEVLKQAREELEKQGGEEETLEDAPIIEEITDEEAEKLTSRGSGVPINNENREQSAPNANGAPPVPEERVMGDTLRSLSQNPEMLRSMQTMMSAMDPGSIAALSGGGMTPDMAKMAADMMKNMSPEDLERMLGMARNLQGDGGPVTRNTTGAAGLQEVTRSPSSSAAPAVNEGSSSINRSRGSNPGAGMPTMADFSPEMQDQVRNQMKDPAMKQMMTSMMKSMSPEAMASMSEQMGIKLSPEEAAQAQQALSKLSPDDLDKIMRWADRAQKVTEKAKKAKNWLMGRPGLVLAIVMLIVALILHRLGYIGS</sequence>
<dbReference type="SMART" id="SM00028">
    <property type="entry name" value="TPR"/>
    <property type="match status" value="2"/>
</dbReference>
<reference evidence="6 7" key="1">
    <citation type="submission" date="2024-09" db="EMBL/GenBank/DDBJ databases">
        <title>Chromosome-scale assembly of Riccia sorocarpa.</title>
        <authorList>
            <person name="Paukszto L."/>
        </authorList>
    </citation>
    <scope>NUCLEOTIDE SEQUENCE [LARGE SCALE GENOMIC DNA]</scope>
    <source>
        <strain evidence="6">LP-2024</strain>
        <tissue evidence="6">Aerial parts of the thallus</tissue>
    </source>
</reference>
<dbReference type="EMBL" id="JBJQOH010000008">
    <property type="protein sequence ID" value="KAL3675592.1"/>
    <property type="molecule type" value="Genomic_DNA"/>
</dbReference>
<dbReference type="Gene3D" id="1.25.40.10">
    <property type="entry name" value="Tetratricopeptide repeat domain"/>
    <property type="match status" value="1"/>
</dbReference>
<dbReference type="PANTHER" id="PTHR48313:SF1">
    <property type="entry name" value="OUTER ENVELOPE PROTEIN 61"/>
    <property type="match status" value="1"/>
</dbReference>
<keyword evidence="7" id="KW-1185">Reference proteome</keyword>
<keyword evidence="5" id="KW-1133">Transmembrane helix</keyword>
<evidence type="ECO:0008006" key="8">
    <source>
        <dbReference type="Google" id="ProtNLM"/>
    </source>
</evidence>
<dbReference type="Pfam" id="PF07719">
    <property type="entry name" value="TPR_2"/>
    <property type="match status" value="1"/>
</dbReference>
<dbReference type="PROSITE" id="PS50005">
    <property type="entry name" value="TPR"/>
    <property type="match status" value="1"/>
</dbReference>
<dbReference type="PANTHER" id="PTHR48313">
    <property type="entry name" value="TPR_REGION DOMAIN-CONTAINING PROTEIN"/>
    <property type="match status" value="1"/>
</dbReference>
<dbReference type="InterPro" id="IPR019734">
    <property type="entry name" value="TPR_rpt"/>
</dbReference>
<evidence type="ECO:0000256" key="1">
    <source>
        <dbReference type="ARBA" id="ARBA00022737"/>
    </source>
</evidence>
<evidence type="ECO:0000256" key="2">
    <source>
        <dbReference type="ARBA" id="ARBA00022803"/>
    </source>
</evidence>
<feature type="transmembrane region" description="Helical" evidence="5">
    <location>
        <begin position="504"/>
        <end position="523"/>
    </location>
</feature>
<dbReference type="AlphaFoldDB" id="A0ABD3GBN8"/>
<name>A0ABD3GBN8_9MARC</name>
<comment type="caution">
    <text evidence="6">The sequence shown here is derived from an EMBL/GenBank/DDBJ whole genome shotgun (WGS) entry which is preliminary data.</text>
</comment>
<evidence type="ECO:0000313" key="6">
    <source>
        <dbReference type="EMBL" id="KAL3675592.1"/>
    </source>
</evidence>
<protein>
    <recommendedName>
        <fullName evidence="8">Outer envelope protein 61</fullName>
    </recommendedName>
</protein>
<dbReference type="InterPro" id="IPR013105">
    <property type="entry name" value="TPR_2"/>
</dbReference>
<feature type="compositionally biased region" description="Polar residues" evidence="4">
    <location>
        <begin position="256"/>
        <end position="274"/>
    </location>
</feature>
<feature type="repeat" description="TPR" evidence="3">
    <location>
        <begin position="180"/>
        <end position="213"/>
    </location>
</feature>
<dbReference type="SUPFAM" id="SSF48452">
    <property type="entry name" value="TPR-like"/>
    <property type="match status" value="1"/>
</dbReference>
<keyword evidence="1" id="KW-0677">Repeat</keyword>
<organism evidence="6 7">
    <name type="scientific">Riccia sorocarpa</name>
    <dbReference type="NCBI Taxonomy" id="122646"/>
    <lineage>
        <taxon>Eukaryota</taxon>
        <taxon>Viridiplantae</taxon>
        <taxon>Streptophyta</taxon>
        <taxon>Embryophyta</taxon>
        <taxon>Marchantiophyta</taxon>
        <taxon>Marchantiopsida</taxon>
        <taxon>Marchantiidae</taxon>
        <taxon>Marchantiales</taxon>
        <taxon>Ricciaceae</taxon>
        <taxon>Riccia</taxon>
    </lineage>
</organism>
<evidence type="ECO:0000256" key="3">
    <source>
        <dbReference type="PROSITE-ProRule" id="PRU00339"/>
    </source>
</evidence>
<dbReference type="Proteomes" id="UP001633002">
    <property type="component" value="Unassembled WGS sequence"/>
</dbReference>
<evidence type="ECO:0000256" key="4">
    <source>
        <dbReference type="SAM" id="MobiDB-lite"/>
    </source>
</evidence>
<dbReference type="InterPro" id="IPR011990">
    <property type="entry name" value="TPR-like_helical_dom_sf"/>
</dbReference>
<keyword evidence="2 3" id="KW-0802">TPR repeat</keyword>
<keyword evidence="5" id="KW-0472">Membrane</keyword>
<feature type="region of interest" description="Disordered" evidence="4">
    <location>
        <begin position="248"/>
        <end position="285"/>
    </location>
</feature>
<accession>A0ABD3GBN8</accession>
<feature type="compositionally biased region" description="Low complexity" evidence="4">
    <location>
        <begin position="389"/>
        <end position="400"/>
    </location>
</feature>
<keyword evidence="5" id="KW-0812">Transmembrane</keyword>